<feature type="region of interest" description="Disordered" evidence="1">
    <location>
        <begin position="45"/>
        <end position="76"/>
    </location>
</feature>
<feature type="region of interest" description="Disordered" evidence="1">
    <location>
        <begin position="1"/>
        <end position="24"/>
    </location>
</feature>
<organism evidence="2 3">
    <name type="scientific">Stylosanthes scabra</name>
    <dbReference type="NCBI Taxonomy" id="79078"/>
    <lineage>
        <taxon>Eukaryota</taxon>
        <taxon>Viridiplantae</taxon>
        <taxon>Streptophyta</taxon>
        <taxon>Embryophyta</taxon>
        <taxon>Tracheophyta</taxon>
        <taxon>Spermatophyta</taxon>
        <taxon>Magnoliopsida</taxon>
        <taxon>eudicotyledons</taxon>
        <taxon>Gunneridae</taxon>
        <taxon>Pentapetalae</taxon>
        <taxon>rosids</taxon>
        <taxon>fabids</taxon>
        <taxon>Fabales</taxon>
        <taxon>Fabaceae</taxon>
        <taxon>Papilionoideae</taxon>
        <taxon>50 kb inversion clade</taxon>
        <taxon>dalbergioids sensu lato</taxon>
        <taxon>Dalbergieae</taxon>
        <taxon>Pterocarpus clade</taxon>
        <taxon>Stylosanthes</taxon>
    </lineage>
</organism>
<keyword evidence="3" id="KW-1185">Reference proteome</keyword>
<feature type="compositionally biased region" description="Basic and acidic residues" evidence="1">
    <location>
        <begin position="45"/>
        <end position="66"/>
    </location>
</feature>
<dbReference type="EMBL" id="JASCZI010062117">
    <property type="protein sequence ID" value="MED6140092.1"/>
    <property type="molecule type" value="Genomic_DNA"/>
</dbReference>
<name>A0ABU6SUH3_9FABA</name>
<dbReference type="Proteomes" id="UP001341840">
    <property type="component" value="Unassembled WGS sequence"/>
</dbReference>
<gene>
    <name evidence="2" type="ORF">PIB30_089856</name>
</gene>
<accession>A0ABU6SUH3</accession>
<evidence type="ECO:0000256" key="1">
    <source>
        <dbReference type="SAM" id="MobiDB-lite"/>
    </source>
</evidence>
<evidence type="ECO:0000313" key="3">
    <source>
        <dbReference type="Proteomes" id="UP001341840"/>
    </source>
</evidence>
<protein>
    <submittedName>
        <fullName evidence="2">Uncharacterized protein</fullName>
    </submittedName>
</protein>
<reference evidence="2 3" key="1">
    <citation type="journal article" date="2023" name="Plants (Basel)">
        <title>Bridging the Gap: Combining Genomics and Transcriptomics Approaches to Understand Stylosanthes scabra, an Orphan Legume from the Brazilian Caatinga.</title>
        <authorList>
            <person name="Ferreira-Neto J.R.C."/>
            <person name="da Silva M.D."/>
            <person name="Binneck E."/>
            <person name="de Melo N.F."/>
            <person name="da Silva R.H."/>
            <person name="de Melo A.L.T.M."/>
            <person name="Pandolfi V."/>
            <person name="Bustamante F.O."/>
            <person name="Brasileiro-Vidal A.C."/>
            <person name="Benko-Iseppon A.M."/>
        </authorList>
    </citation>
    <scope>NUCLEOTIDE SEQUENCE [LARGE SCALE GENOMIC DNA]</scope>
    <source>
        <tissue evidence="2">Leaves</tissue>
    </source>
</reference>
<evidence type="ECO:0000313" key="2">
    <source>
        <dbReference type="EMBL" id="MED6140092.1"/>
    </source>
</evidence>
<comment type="caution">
    <text evidence="2">The sequence shown here is derived from an EMBL/GenBank/DDBJ whole genome shotgun (WGS) entry which is preliminary data.</text>
</comment>
<sequence length="115" mass="13526">MREEREATAPTKAGHDAAAVRTEERERSRVMCLAAVVDDDHVAVASERRKERKVRREREIRGERERPRKKKAPLPPPLVYAAVTVQFHHHQPTNPSFNTLLRRDWFYFRRGSLEN</sequence>
<proteinExistence type="predicted"/>